<organism evidence="1 2">
    <name type="scientific">Saccharolobus shibatae (strain ATCC 51178 / DSM 5389 / JCM 8931 / NBRC 15437 / B12)</name>
    <name type="common">Sulfolobus shibatae</name>
    <dbReference type="NCBI Taxonomy" id="523848"/>
    <lineage>
        <taxon>Archaea</taxon>
        <taxon>Thermoproteota</taxon>
        <taxon>Thermoprotei</taxon>
        <taxon>Sulfolobales</taxon>
        <taxon>Sulfolobaceae</taxon>
        <taxon>Saccharolobus</taxon>
    </lineage>
</organism>
<reference evidence="1" key="1">
    <citation type="journal article" date="2021" name="Environ. Microbiol.">
        <title>New insights into the diversity and evolution of the archaeal mobilome from three complete genomes of Saccharolobus shibatae.</title>
        <authorList>
            <person name="Medvedeva S."/>
            <person name="Brandt D."/>
            <person name="Cvirkaite-Krupovic V."/>
            <person name="Liu Y."/>
            <person name="Severinov K."/>
            <person name="Ishino S."/>
            <person name="Ishino Y."/>
            <person name="Prangishvili D."/>
            <person name="Kalinowski J."/>
            <person name="Krupovic M."/>
        </authorList>
    </citation>
    <scope>NUCLEOTIDE SEQUENCE</scope>
    <source>
        <strain evidence="1">B12</strain>
    </source>
</reference>
<dbReference type="Proteomes" id="UP000694018">
    <property type="component" value="Chromosome"/>
</dbReference>
<accession>A0A8F5BLJ2</accession>
<evidence type="ECO:0000313" key="1">
    <source>
        <dbReference type="EMBL" id="QXJ27341.1"/>
    </source>
</evidence>
<dbReference type="KEGG" id="sshi:J5U23_00208"/>
<name>A0A8F5BLJ2_SACSH</name>
<dbReference type="AlphaFoldDB" id="A0A8F5BLJ2"/>
<sequence length="40" mass="4442">MVSEKTLACVRWWISGHSVCPLSKSESMGGTHDSSKEPHR</sequence>
<gene>
    <name evidence="1" type="ORF">J5U23_00208</name>
</gene>
<protein>
    <submittedName>
        <fullName evidence="1">Uncharacterized protein</fullName>
    </submittedName>
</protein>
<proteinExistence type="predicted"/>
<dbReference type="EMBL" id="CP077717">
    <property type="protein sequence ID" value="QXJ27341.1"/>
    <property type="molecule type" value="Genomic_DNA"/>
</dbReference>
<evidence type="ECO:0000313" key="2">
    <source>
        <dbReference type="Proteomes" id="UP000694018"/>
    </source>
</evidence>